<sequence length="139" mass="16165">MLDKDVLRVVLNSTFPYLAHAIEGHILNYKAVYAVGEDFSILVSASEERSFGEVIELSSSEQVERLCYFEGIEFELKTASIQTKSGKKEYKTFFPTSLLVSSNRTWSFDDWTKTTDRGKFLMRVKTYMKKFHLEQNPLW</sequence>
<dbReference type="Proteomes" id="UP000196531">
    <property type="component" value="Unassembled WGS sequence"/>
</dbReference>
<comment type="caution">
    <text evidence="1">The sequence shown here is derived from an EMBL/GenBank/DDBJ whole genome shotgun (WGS) entry which is preliminary data.</text>
</comment>
<organism evidence="1 2">
    <name type="scientific">Halobacteriovorax marinus</name>
    <dbReference type="NCBI Taxonomy" id="97084"/>
    <lineage>
        <taxon>Bacteria</taxon>
        <taxon>Pseudomonadati</taxon>
        <taxon>Bdellovibrionota</taxon>
        <taxon>Bacteriovoracia</taxon>
        <taxon>Bacteriovoracales</taxon>
        <taxon>Halobacteriovoraceae</taxon>
        <taxon>Halobacteriovorax</taxon>
    </lineage>
</organism>
<dbReference type="EMBL" id="MAAO01000006">
    <property type="protein sequence ID" value="OUR96473.1"/>
    <property type="molecule type" value="Genomic_DNA"/>
</dbReference>
<reference evidence="2" key="1">
    <citation type="journal article" date="2017" name="Proc. Natl. Acad. Sci. U.S.A.">
        <title>Simulation of Deepwater Horizon oil plume reveals substrate specialization within a complex community of hydrocarbon-degraders.</title>
        <authorList>
            <person name="Hu P."/>
            <person name="Dubinsky E.A."/>
            <person name="Probst A.J."/>
            <person name="Wang J."/>
            <person name="Sieber C.M.K."/>
            <person name="Tom L.M."/>
            <person name="Gardinali P."/>
            <person name="Banfield J.F."/>
            <person name="Atlas R.M."/>
            <person name="Andersen G.L."/>
        </authorList>
    </citation>
    <scope>NUCLEOTIDE SEQUENCE [LARGE SCALE GENOMIC DNA]</scope>
</reference>
<protein>
    <submittedName>
        <fullName evidence="1">Uncharacterized protein</fullName>
    </submittedName>
</protein>
<dbReference type="Gene3D" id="3.10.490.10">
    <property type="entry name" value="Gamma-glutamyl cyclotransferase-like"/>
    <property type="match status" value="1"/>
</dbReference>
<dbReference type="AlphaFoldDB" id="A0A1Y5F6E7"/>
<accession>A0A1Y5F6E7</accession>
<name>A0A1Y5F6E7_9BACT</name>
<gene>
    <name evidence="1" type="ORF">A9Q84_08985</name>
</gene>
<evidence type="ECO:0000313" key="1">
    <source>
        <dbReference type="EMBL" id="OUR96473.1"/>
    </source>
</evidence>
<proteinExistence type="predicted"/>
<evidence type="ECO:0000313" key="2">
    <source>
        <dbReference type="Proteomes" id="UP000196531"/>
    </source>
</evidence>